<feature type="transmembrane region" description="Helical" evidence="1">
    <location>
        <begin position="391"/>
        <end position="409"/>
    </location>
</feature>
<feature type="domain" description="MgtC/SapB/SrpB/YhiD N-terminal" evidence="2">
    <location>
        <begin position="11"/>
        <end position="129"/>
    </location>
</feature>
<evidence type="ECO:0000259" key="3">
    <source>
        <dbReference type="Pfam" id="PF13194"/>
    </source>
</evidence>
<dbReference type="InterPro" id="IPR049177">
    <property type="entry name" value="MgtC_SapB_SrpB_YhiD_N"/>
</dbReference>
<feature type="transmembrane region" description="Helical" evidence="1">
    <location>
        <begin position="200"/>
        <end position="221"/>
    </location>
</feature>
<feature type="transmembrane region" description="Helical" evidence="1">
    <location>
        <begin position="262"/>
        <end position="282"/>
    </location>
</feature>
<evidence type="ECO:0000313" key="4">
    <source>
        <dbReference type="EMBL" id="RZU02579.1"/>
    </source>
</evidence>
<evidence type="ECO:0000256" key="1">
    <source>
        <dbReference type="SAM" id="Phobius"/>
    </source>
</evidence>
<dbReference type="PANTHER" id="PTHR39084">
    <property type="entry name" value="MEMBRANE PROTEIN-RELATED"/>
    <property type="match status" value="1"/>
</dbReference>
<keyword evidence="1" id="KW-0472">Membrane</keyword>
<protein>
    <submittedName>
        <fullName evidence="4">Uncharacterized membrane protein (DUF4010 family)</fullName>
    </submittedName>
</protein>
<feature type="transmembrane region" description="Helical" evidence="1">
    <location>
        <begin position="233"/>
        <end position="256"/>
    </location>
</feature>
<dbReference type="RefSeq" id="WP_130430330.1">
    <property type="nucleotide sequence ID" value="NZ_SHKP01000004.1"/>
</dbReference>
<feature type="transmembrane region" description="Helical" evidence="1">
    <location>
        <begin position="305"/>
        <end position="323"/>
    </location>
</feature>
<feature type="transmembrane region" description="Helical" evidence="1">
    <location>
        <begin position="35"/>
        <end position="54"/>
    </location>
</feature>
<feature type="transmembrane region" description="Helical" evidence="1">
    <location>
        <begin position="143"/>
        <end position="161"/>
    </location>
</feature>
<dbReference type="AlphaFoldDB" id="A0A4Q7W1Z5"/>
<feature type="transmembrane region" description="Helical" evidence="1">
    <location>
        <begin position="60"/>
        <end position="79"/>
    </location>
</feature>
<dbReference type="EMBL" id="SHKP01000004">
    <property type="protein sequence ID" value="RZU02579.1"/>
    <property type="molecule type" value="Genomic_DNA"/>
</dbReference>
<reference evidence="4 5" key="1">
    <citation type="submission" date="2019-02" db="EMBL/GenBank/DDBJ databases">
        <title>Genomic Encyclopedia of Type Strains, Phase IV (KMG-IV): sequencing the most valuable type-strain genomes for metagenomic binning, comparative biology and taxonomic classification.</title>
        <authorList>
            <person name="Goeker M."/>
        </authorList>
    </citation>
    <scope>NUCLEOTIDE SEQUENCE [LARGE SCALE GENOMIC DNA]</scope>
    <source>
        <strain evidence="4 5">DSM 19570</strain>
    </source>
</reference>
<proteinExistence type="predicted"/>
<feature type="transmembrane region" description="Helical" evidence="1">
    <location>
        <begin position="6"/>
        <end position="23"/>
    </location>
</feature>
<feature type="transmembrane region" description="Helical" evidence="1">
    <location>
        <begin position="173"/>
        <end position="194"/>
    </location>
</feature>
<dbReference type="Proteomes" id="UP000293671">
    <property type="component" value="Unassembled WGS sequence"/>
</dbReference>
<feature type="transmembrane region" description="Helical" evidence="1">
    <location>
        <begin position="91"/>
        <end position="123"/>
    </location>
</feature>
<keyword evidence="1" id="KW-1133">Transmembrane helix</keyword>
<dbReference type="InterPro" id="IPR025105">
    <property type="entry name" value="DUF4010"/>
</dbReference>
<dbReference type="Pfam" id="PF13194">
    <property type="entry name" value="DUF4010"/>
    <property type="match status" value="1"/>
</dbReference>
<gene>
    <name evidence="4" type="ORF">EV670_0607</name>
</gene>
<name>A0A4Q7W1Z5_9BURK</name>
<evidence type="ECO:0000313" key="5">
    <source>
        <dbReference type="Proteomes" id="UP000293671"/>
    </source>
</evidence>
<dbReference type="Pfam" id="PF02308">
    <property type="entry name" value="MgtC"/>
    <property type="match status" value="1"/>
</dbReference>
<organism evidence="4 5">
    <name type="scientific">Rivibacter subsaxonicus</name>
    <dbReference type="NCBI Taxonomy" id="457575"/>
    <lineage>
        <taxon>Bacteria</taxon>
        <taxon>Pseudomonadati</taxon>
        <taxon>Pseudomonadota</taxon>
        <taxon>Betaproteobacteria</taxon>
        <taxon>Burkholderiales</taxon>
        <taxon>Rivibacter</taxon>
    </lineage>
</organism>
<dbReference type="PANTHER" id="PTHR39084:SF1">
    <property type="entry name" value="DUF4010 DOMAIN-CONTAINING PROTEIN"/>
    <property type="match status" value="1"/>
</dbReference>
<feature type="domain" description="DUF4010" evidence="3">
    <location>
        <begin position="179"/>
        <end position="387"/>
    </location>
</feature>
<dbReference type="OrthoDB" id="9813718at2"/>
<accession>A0A4Q7W1Z5</accession>
<keyword evidence="1" id="KW-0812">Transmembrane</keyword>
<comment type="caution">
    <text evidence="4">The sequence shown here is derived from an EMBL/GenBank/DDBJ whole genome shotgun (WGS) entry which is preliminary data.</text>
</comment>
<sequence>MSELQAAWVGLAVALGCGLLIGIERERRKGQGDDRAAAGVRSFAVAALAGALAQSLASPWLVAVGALLVAALGVVAYLRSRSRDPGITTELALFCTYLVGVLSAQAPALGAACGVVLAVLLSARRRLHRFATEWLSEQELHDALLLAALALVVLPLIPPGPAPWLGGMAPRPLLAMVLLILGLQAAGHVALRAFGPRAGAALSGFAGGFVSSTATVASCGARVRADPAQARALAGSAGLSGVATWLQALLMTAALAPAAAAALAPVVVAAVVASLACSLLFWRSGAAAGPSPAAASGSALRPREALAVALLLLGVSAVVGLAHEHFGDAGLWLGVATAALADAHAPVVSLASLQAAGRLDGGQFVSGVLLAIGVNTLTRLGVALVSGGPRFALRVGWVLCGGLAAAWGARHWLS</sequence>
<feature type="transmembrane region" description="Helical" evidence="1">
    <location>
        <begin position="364"/>
        <end position="385"/>
    </location>
</feature>
<evidence type="ECO:0000259" key="2">
    <source>
        <dbReference type="Pfam" id="PF02308"/>
    </source>
</evidence>
<keyword evidence="5" id="KW-1185">Reference proteome</keyword>